<dbReference type="Pfam" id="PF07299">
    <property type="entry name" value="EF-G-binding_N"/>
    <property type="match status" value="1"/>
</dbReference>
<dbReference type="OrthoDB" id="1891078at2"/>
<dbReference type="KEGG" id="palb:EJC50_19290"/>
<keyword evidence="3" id="KW-0251">Elongation factor</keyword>
<dbReference type="RefSeq" id="WP_126017287.1">
    <property type="nucleotide sequence ID" value="NZ_CP034437.1"/>
</dbReference>
<sequence>MCKPFIRNHDYNFINKQAGYLLHALRTVGDPKIVASVRSEAQAKVAELFAELTDEQSAMLSSISDLQSAEDLQKYLQALERYRDEFPSPTAKEIQNLYPKSKKLKLPDFAQLEYRKVSYLSWTDISSNRMYIVYPSGGGKFIGLEGRYAECKKKSYCFVCNRLEEVVLFSANAKKKPVNASPDYYKTIGNYVCAHGHTCNKNITDVASLERFIASVVG</sequence>
<feature type="domain" description="Elongation factor G-binding protein N-terminal" evidence="1">
    <location>
        <begin position="5"/>
        <end position="87"/>
    </location>
</feature>
<feature type="domain" description="Elongation factor G-binding protein C-terminal treble-clef zinc-finger" evidence="2">
    <location>
        <begin position="101"/>
        <end position="205"/>
    </location>
</feature>
<evidence type="ECO:0000313" key="4">
    <source>
        <dbReference type="Proteomes" id="UP000272528"/>
    </source>
</evidence>
<dbReference type="EMBL" id="CP034437">
    <property type="protein sequence ID" value="AZN41581.1"/>
    <property type="molecule type" value="Genomic_DNA"/>
</dbReference>
<dbReference type="InterPro" id="IPR032330">
    <property type="entry name" value="EF-G-binding_C"/>
</dbReference>
<dbReference type="CDD" id="cd16342">
    <property type="entry name" value="FusC_FusB"/>
    <property type="match status" value="1"/>
</dbReference>
<dbReference type="InterPro" id="IPR038344">
    <property type="entry name" value="EF-G_N_sf"/>
</dbReference>
<evidence type="ECO:0000259" key="1">
    <source>
        <dbReference type="Pfam" id="PF07299"/>
    </source>
</evidence>
<protein>
    <submittedName>
        <fullName evidence="3">Elongation factor G-binding protein</fullName>
    </submittedName>
</protein>
<dbReference type="Gene3D" id="1.20.1280.250">
    <property type="match status" value="1"/>
</dbReference>
<dbReference type="Proteomes" id="UP000272528">
    <property type="component" value="Chromosome"/>
</dbReference>
<dbReference type="InterPro" id="IPR010841">
    <property type="entry name" value="EF-G-binding_N"/>
</dbReference>
<evidence type="ECO:0000259" key="2">
    <source>
        <dbReference type="Pfam" id="PF16571"/>
    </source>
</evidence>
<name>A0A3Q8X6H0_9BACL</name>
<dbReference type="Pfam" id="PF16571">
    <property type="entry name" value="FBP_C"/>
    <property type="match status" value="1"/>
</dbReference>
<dbReference type="GO" id="GO:0003746">
    <property type="term" value="F:translation elongation factor activity"/>
    <property type="evidence" value="ECO:0007669"/>
    <property type="project" value="UniProtKB-KW"/>
</dbReference>
<keyword evidence="4" id="KW-1185">Reference proteome</keyword>
<reference evidence="4" key="1">
    <citation type="submission" date="2018-12" db="EMBL/GenBank/DDBJ databases">
        <title>Genome sequence of Peanibacillus sp.</title>
        <authorList>
            <person name="Subramani G."/>
            <person name="Srinivasan S."/>
            <person name="Kim M.K."/>
        </authorList>
    </citation>
    <scope>NUCLEOTIDE SEQUENCE [LARGE SCALE GENOMIC DNA]</scope>
    <source>
        <strain evidence="4">18JY67-1</strain>
    </source>
</reference>
<accession>A0A3Q8X6H0</accession>
<dbReference type="AlphaFoldDB" id="A0A3Q8X6H0"/>
<proteinExistence type="predicted"/>
<organism evidence="3 4">
    <name type="scientific">Paenibacillus albus</name>
    <dbReference type="NCBI Taxonomy" id="2495582"/>
    <lineage>
        <taxon>Bacteria</taxon>
        <taxon>Bacillati</taxon>
        <taxon>Bacillota</taxon>
        <taxon>Bacilli</taxon>
        <taxon>Bacillales</taxon>
        <taxon>Paenibacillaceae</taxon>
        <taxon>Paenibacillus</taxon>
    </lineage>
</organism>
<evidence type="ECO:0000313" key="3">
    <source>
        <dbReference type="EMBL" id="AZN41581.1"/>
    </source>
</evidence>
<keyword evidence="3" id="KW-0648">Protein biosynthesis</keyword>
<gene>
    <name evidence="3" type="ORF">EJC50_19290</name>
</gene>